<dbReference type="GO" id="GO:0070497">
    <property type="term" value="F:6-carboxytetrahydropterin synthase activity"/>
    <property type="evidence" value="ECO:0007669"/>
    <property type="project" value="UniProtKB-EC"/>
</dbReference>
<evidence type="ECO:0000313" key="9">
    <source>
        <dbReference type="Proteomes" id="UP000094342"/>
    </source>
</evidence>
<dbReference type="SUPFAM" id="SSF55620">
    <property type="entry name" value="Tetrahydrobiopterin biosynthesis enzymes-like"/>
    <property type="match status" value="1"/>
</dbReference>
<dbReference type="InterPro" id="IPR007115">
    <property type="entry name" value="6-PTP_synth/QueD"/>
</dbReference>
<keyword evidence="9" id="KW-1185">Reference proteome</keyword>
<comment type="similarity">
    <text evidence="3">Belongs to the PTPS family. QueD subfamily.</text>
</comment>
<protein>
    <recommendedName>
        <fullName evidence="5">6-carboxy-5,6,7,8-tetrahydropterin synthase</fullName>
        <ecNumber evidence="4">4.1.2.50</ecNumber>
    </recommendedName>
    <alternativeName>
        <fullName evidence="6">Queuosine biosynthesis protein QueD</fullName>
    </alternativeName>
</protein>
<dbReference type="EMBL" id="LYBW01000020">
    <property type="protein sequence ID" value="ODR93343.1"/>
    <property type="molecule type" value="Genomic_DNA"/>
</dbReference>
<organism evidence="8 9">
    <name type="scientific">Sinorhizobium alkalisoli</name>
    <dbReference type="NCBI Taxonomy" id="1752398"/>
    <lineage>
        <taxon>Bacteria</taxon>
        <taxon>Pseudomonadati</taxon>
        <taxon>Pseudomonadota</taxon>
        <taxon>Alphaproteobacteria</taxon>
        <taxon>Hyphomicrobiales</taxon>
        <taxon>Rhizobiaceae</taxon>
        <taxon>Sinorhizobium/Ensifer group</taxon>
        <taxon>Sinorhizobium</taxon>
    </lineage>
</organism>
<comment type="function">
    <text evidence="1">Catalyzes the conversion of 7,8-dihydroneopterin triphosphate (H2NTP) to 6-carboxy-5,6,7,8-tetrahydropterin (CPH4) and acetaldehyde.</text>
</comment>
<sequence length="168" mass="18876">MVLDFGFLKTEMMGEIDACCDHGMMIWVDDPWIASFLPFTSREASAEVMQQYRAEVRETGQKLIEGPFGKTLLLSQVPTAENLAKHWFRRLAPRVRLRSGNRADLLSVVVWETPNCMATYHAPDLGRSRPGLSPRHSHSEKFPNEIGGIAGEGGNLGSHERSTFSQRF</sequence>
<reference evidence="9" key="1">
    <citation type="submission" date="2016-05" db="EMBL/GenBank/DDBJ databases">
        <authorList>
            <person name="Li Y."/>
        </authorList>
    </citation>
    <scope>NUCLEOTIDE SEQUENCE [LARGE SCALE GENOMIC DNA]</scope>
    <source>
        <strain evidence="9">YIC4027</strain>
    </source>
</reference>
<dbReference type="EC" id="4.1.2.50" evidence="4"/>
<name>A0A1E3VID7_9HYPH</name>
<evidence type="ECO:0000256" key="7">
    <source>
        <dbReference type="ARBA" id="ARBA00048807"/>
    </source>
</evidence>
<dbReference type="STRING" id="1752398.A8M32_00235"/>
<dbReference type="AlphaFoldDB" id="A0A1E3VID7"/>
<comment type="pathway">
    <text evidence="2">Purine metabolism; 7-cyano-7-deazaguanine biosynthesis.</text>
</comment>
<evidence type="ECO:0000256" key="2">
    <source>
        <dbReference type="ARBA" id="ARBA00005061"/>
    </source>
</evidence>
<evidence type="ECO:0000256" key="1">
    <source>
        <dbReference type="ARBA" id="ARBA00002285"/>
    </source>
</evidence>
<gene>
    <name evidence="8" type="ORF">A8M32_00235</name>
</gene>
<accession>A0A1E3VID7</accession>
<comment type="caution">
    <text evidence="8">The sequence shown here is derived from an EMBL/GenBank/DDBJ whole genome shotgun (WGS) entry which is preliminary data.</text>
</comment>
<dbReference type="UniPathway" id="UPA00391"/>
<dbReference type="Gene3D" id="3.30.479.10">
    <property type="entry name" value="6-pyruvoyl tetrahydropterin synthase/QueD"/>
    <property type="match status" value="1"/>
</dbReference>
<dbReference type="InterPro" id="IPR038418">
    <property type="entry name" value="6-PTP_synth/QueD_sf"/>
</dbReference>
<evidence type="ECO:0000256" key="4">
    <source>
        <dbReference type="ARBA" id="ARBA00012982"/>
    </source>
</evidence>
<evidence type="ECO:0000256" key="3">
    <source>
        <dbReference type="ARBA" id="ARBA00008900"/>
    </source>
</evidence>
<dbReference type="Pfam" id="PF01242">
    <property type="entry name" value="PTPS"/>
    <property type="match status" value="1"/>
</dbReference>
<proteinExistence type="inferred from homology"/>
<evidence type="ECO:0000256" key="5">
    <source>
        <dbReference type="ARBA" id="ARBA00018141"/>
    </source>
</evidence>
<comment type="catalytic activity">
    <reaction evidence="7">
        <text>7,8-dihydroneopterin 3'-triphosphate + H2O = 6-carboxy-5,6,7,8-tetrahydropterin + triphosphate + acetaldehyde + 2 H(+)</text>
        <dbReference type="Rhea" id="RHEA:27966"/>
        <dbReference type="ChEBI" id="CHEBI:15343"/>
        <dbReference type="ChEBI" id="CHEBI:15377"/>
        <dbReference type="ChEBI" id="CHEBI:15378"/>
        <dbReference type="ChEBI" id="CHEBI:18036"/>
        <dbReference type="ChEBI" id="CHEBI:58462"/>
        <dbReference type="ChEBI" id="CHEBI:61032"/>
        <dbReference type="EC" id="4.1.2.50"/>
    </reaction>
</comment>
<dbReference type="Proteomes" id="UP000094342">
    <property type="component" value="Unassembled WGS sequence"/>
</dbReference>
<evidence type="ECO:0000313" key="8">
    <source>
        <dbReference type="EMBL" id="ODR93343.1"/>
    </source>
</evidence>
<evidence type="ECO:0000256" key="6">
    <source>
        <dbReference type="ARBA" id="ARBA00031449"/>
    </source>
</evidence>